<gene>
    <name evidence="1" type="ORF">NCTC10571_01489</name>
</gene>
<accession>A0A378NSG9</accession>
<evidence type="ECO:0000313" key="2">
    <source>
        <dbReference type="Proteomes" id="UP000255234"/>
    </source>
</evidence>
<name>A0A378NSG9_9FIRM</name>
<evidence type="ECO:0000313" key="1">
    <source>
        <dbReference type="EMBL" id="STY71333.1"/>
    </source>
</evidence>
<sequence>MNLYSYKTTKDCPFQTIIVKDNIITLSITLNNQRDAYIKTKIIDISKLDKNKIYTLNYLIDGYYQFLIDDEHEPISEYAALRIYISNNNAVELYSPINIYISETSEQINRIYLDNFGKFNFRAEISNKYLEYQEKSKKIAYHDMLHDLIDANYSCTCQDAQIEILTKIILNILKNNPKIITEDCLSNLDTVINSLNDTSLFNIKNEESIIKEIENKKYIRNLQKEYYSLKSNMED</sequence>
<proteinExistence type="predicted"/>
<organism evidence="1 2">
    <name type="scientific">Megamonas hypermegale</name>
    <dbReference type="NCBI Taxonomy" id="158847"/>
    <lineage>
        <taxon>Bacteria</taxon>
        <taxon>Bacillati</taxon>
        <taxon>Bacillota</taxon>
        <taxon>Negativicutes</taxon>
        <taxon>Selenomonadales</taxon>
        <taxon>Selenomonadaceae</taxon>
        <taxon>Megamonas</taxon>
    </lineage>
</organism>
<protein>
    <submittedName>
        <fullName evidence="1">Uncharacterized protein</fullName>
    </submittedName>
</protein>
<dbReference type="EMBL" id="UGPP01000001">
    <property type="protein sequence ID" value="STY71333.1"/>
    <property type="molecule type" value="Genomic_DNA"/>
</dbReference>
<dbReference type="RefSeq" id="WP_115151691.1">
    <property type="nucleotide sequence ID" value="NZ_UGPP01000001.1"/>
</dbReference>
<dbReference type="Proteomes" id="UP000255234">
    <property type="component" value="Unassembled WGS sequence"/>
</dbReference>
<reference evidence="1 2" key="1">
    <citation type="submission" date="2018-06" db="EMBL/GenBank/DDBJ databases">
        <authorList>
            <consortium name="Pathogen Informatics"/>
            <person name="Doyle S."/>
        </authorList>
    </citation>
    <scope>NUCLEOTIDE SEQUENCE [LARGE SCALE GENOMIC DNA]</scope>
    <source>
        <strain evidence="1 2">NCTC10571</strain>
    </source>
</reference>
<dbReference type="AlphaFoldDB" id="A0A378NSG9"/>